<organism evidence="1 2">
    <name type="scientific">Pseudomonas bijieensis</name>
    <dbReference type="NCBI Taxonomy" id="2681983"/>
    <lineage>
        <taxon>Bacteria</taxon>
        <taxon>Pseudomonadati</taxon>
        <taxon>Pseudomonadota</taxon>
        <taxon>Gammaproteobacteria</taxon>
        <taxon>Pseudomonadales</taxon>
        <taxon>Pseudomonadaceae</taxon>
        <taxon>Pseudomonas</taxon>
    </lineage>
</organism>
<dbReference type="RefSeq" id="WP_176689206.1">
    <property type="nucleotide sequence ID" value="NZ_CP048810.1"/>
</dbReference>
<dbReference type="AlphaFoldDB" id="A0A6N1CTL3"/>
<protein>
    <submittedName>
        <fullName evidence="1">Uncharacterized protein</fullName>
    </submittedName>
</protein>
<evidence type="ECO:0000313" key="1">
    <source>
        <dbReference type="EMBL" id="QKS84923.1"/>
    </source>
</evidence>
<dbReference type="KEGG" id="pbz:GN234_24585"/>
<gene>
    <name evidence="1" type="ORF">GN234_24585</name>
</gene>
<sequence length="118" mass="13268">MANTVVIRATRAGYGYWADLEVEYRWTGNRFYVDTKRYRAAKNDRTSGDLKVGLVSGTGNTGWMALISNGNQNGEWHAFVRNLSVEGDGRSGTIHFNWIYDRPKEDDVNMTGEVNVSA</sequence>
<evidence type="ECO:0000313" key="2">
    <source>
        <dbReference type="Proteomes" id="UP000509545"/>
    </source>
</evidence>
<reference evidence="1 2" key="1">
    <citation type="submission" date="2020-02" db="EMBL/GenBank/DDBJ databases">
        <authorList>
            <person name="Liang J."/>
        </authorList>
    </citation>
    <scope>NUCLEOTIDE SEQUENCE [LARGE SCALE GENOMIC DNA]</scope>
    <source>
        <strain evidence="1 2">L22-9</strain>
    </source>
</reference>
<proteinExistence type="predicted"/>
<dbReference type="EMBL" id="CP048810">
    <property type="protein sequence ID" value="QKS84923.1"/>
    <property type="molecule type" value="Genomic_DNA"/>
</dbReference>
<dbReference type="Proteomes" id="UP000509545">
    <property type="component" value="Chromosome"/>
</dbReference>
<accession>A0A6N1CTL3</accession>
<name>A0A6N1CTL3_9PSED</name>
<keyword evidence="2" id="KW-1185">Reference proteome</keyword>